<organism evidence="3">
    <name type="scientific">Talaromyces marneffei PM1</name>
    <dbReference type="NCBI Taxonomy" id="1077442"/>
    <lineage>
        <taxon>Eukaryota</taxon>
        <taxon>Fungi</taxon>
        <taxon>Dikarya</taxon>
        <taxon>Ascomycota</taxon>
        <taxon>Pezizomycotina</taxon>
        <taxon>Eurotiomycetes</taxon>
        <taxon>Eurotiomycetidae</taxon>
        <taxon>Eurotiales</taxon>
        <taxon>Trichocomaceae</taxon>
        <taxon>Talaromyces</taxon>
        <taxon>Talaromyces sect. Talaromyces</taxon>
    </lineage>
</organism>
<dbReference type="SUPFAM" id="SSF51430">
    <property type="entry name" value="NAD(P)-linked oxidoreductase"/>
    <property type="match status" value="1"/>
</dbReference>
<dbReference type="AlphaFoldDB" id="A0A093VHZ0"/>
<dbReference type="PANTHER" id="PTHR43625">
    <property type="entry name" value="AFLATOXIN B1 ALDEHYDE REDUCTASE"/>
    <property type="match status" value="1"/>
</dbReference>
<dbReference type="GO" id="GO:0016491">
    <property type="term" value="F:oxidoreductase activity"/>
    <property type="evidence" value="ECO:0007669"/>
    <property type="project" value="UniProtKB-KW"/>
</dbReference>
<gene>
    <name evidence="3" type="ORF">GQ26_0092010</name>
</gene>
<dbReference type="eggNOG" id="KOG1575">
    <property type="taxonomic scope" value="Eukaryota"/>
</dbReference>
<sequence length="345" mass="38180">MSNTNVPLRRLGKDGPQVPALGLGLMGMSWTFYGNTPSDEERFAVLDRAVEIGATSWDTSDMYGDGEELLGKWFNKSGKRDKIFLATKFAFVKGLPNFVVDSSAAYCKKACAESLKLLGTDYIDLYYMHRANPDTPIEETVRAMAELKAEGKIKYLGLSEVSSTTLRRACKVAHIDAVQVEYSAFVTDIEEKNGTNLLAIARELGVAVIAYSPLGRGILTGAYSKKDSVSAEGDQRTEMEFPMFAEENLEANVKLVGKLRDIADRKNCTLAQLAIAWLLKQGDYIIPIPGTKKIRYLEENWASLRVELTDEEEAEMRKLIKDTGVAGGRLPDWAGEGHLSDTREE</sequence>
<dbReference type="EMBL" id="JPOX01000009">
    <property type="protein sequence ID" value="KFX49594.1"/>
    <property type="molecule type" value="Genomic_DNA"/>
</dbReference>
<dbReference type="InterPro" id="IPR020471">
    <property type="entry name" value="AKR"/>
</dbReference>
<dbReference type="PRINTS" id="PR00069">
    <property type="entry name" value="ALDKETRDTASE"/>
</dbReference>
<evidence type="ECO:0000256" key="1">
    <source>
        <dbReference type="ARBA" id="ARBA00023002"/>
    </source>
</evidence>
<comment type="caution">
    <text evidence="3">The sequence shown here is derived from an EMBL/GenBank/DDBJ whole genome shotgun (WGS) entry which is preliminary data.</text>
</comment>
<proteinExistence type="predicted"/>
<evidence type="ECO:0000259" key="2">
    <source>
        <dbReference type="Pfam" id="PF00248"/>
    </source>
</evidence>
<dbReference type="InterPro" id="IPR036812">
    <property type="entry name" value="NAD(P)_OxRdtase_dom_sf"/>
</dbReference>
<dbReference type="HOGENOM" id="CLU_023205_2_1_1"/>
<dbReference type="InterPro" id="IPR050791">
    <property type="entry name" value="Aldo-Keto_reductase"/>
</dbReference>
<keyword evidence="1" id="KW-0560">Oxidoreductase</keyword>
<evidence type="ECO:0000313" key="3">
    <source>
        <dbReference type="EMBL" id="KFX49594.1"/>
    </source>
</evidence>
<dbReference type="InterPro" id="IPR023210">
    <property type="entry name" value="NADP_OxRdtase_dom"/>
</dbReference>
<name>A0A093VHZ0_TALMA</name>
<protein>
    <submittedName>
        <fullName evidence="3">Aldo-keto reductase yakc [NADP(+)]</fullName>
    </submittedName>
</protein>
<dbReference type="Pfam" id="PF00248">
    <property type="entry name" value="Aldo_ket_red"/>
    <property type="match status" value="1"/>
</dbReference>
<dbReference type="GO" id="GO:0005737">
    <property type="term" value="C:cytoplasm"/>
    <property type="evidence" value="ECO:0007669"/>
    <property type="project" value="TreeGrafter"/>
</dbReference>
<feature type="domain" description="NADP-dependent oxidoreductase" evidence="2">
    <location>
        <begin position="21"/>
        <end position="320"/>
    </location>
</feature>
<dbReference type="EMBL" id="JPOX01000009">
    <property type="protein sequence ID" value="KFX49593.1"/>
    <property type="molecule type" value="Genomic_DNA"/>
</dbReference>
<accession>A0A093VHZ0</accession>
<dbReference type="PANTHER" id="PTHR43625:SF40">
    <property type="entry name" value="ALDO-KETO REDUCTASE YAKC [NADP(+)]"/>
    <property type="match status" value="1"/>
</dbReference>
<reference evidence="3" key="1">
    <citation type="journal article" date="2014" name="PLoS Genet.">
        <title>Signature Gene Expression Reveals Novel Clues to the Molecular Mechanisms of Dimorphic Transition in Penicillium marneffei.</title>
        <authorList>
            <person name="Yang E."/>
            <person name="Wang G."/>
            <person name="Cai J."/>
            <person name="Woo P.C."/>
            <person name="Lau S.K."/>
            <person name="Yuen K.-Y."/>
            <person name="Chow W.-N."/>
            <person name="Lin X."/>
        </authorList>
    </citation>
    <scope>NUCLEOTIDE SEQUENCE [LARGE SCALE GENOMIC DNA]</scope>
    <source>
        <strain evidence="3">PM1</strain>
    </source>
</reference>
<dbReference type="Gene3D" id="3.20.20.100">
    <property type="entry name" value="NADP-dependent oxidoreductase domain"/>
    <property type="match status" value="1"/>
</dbReference>